<evidence type="ECO:0000259" key="7">
    <source>
        <dbReference type="PROSITE" id="PS50268"/>
    </source>
</evidence>
<dbReference type="OrthoDB" id="6252479at2759"/>
<protein>
    <submittedName>
        <fullName evidence="8">(pine wood nematode) hypothetical protein</fullName>
    </submittedName>
</protein>
<keyword evidence="3 5" id="KW-0106">Calcium</keyword>
<feature type="domain" description="Cadherin" evidence="7">
    <location>
        <begin position="1047"/>
        <end position="1122"/>
    </location>
</feature>
<keyword evidence="9" id="KW-1185">Reference proteome</keyword>
<evidence type="ECO:0000256" key="4">
    <source>
        <dbReference type="ARBA" id="ARBA00023136"/>
    </source>
</evidence>
<evidence type="ECO:0000256" key="6">
    <source>
        <dbReference type="SAM" id="SignalP"/>
    </source>
</evidence>
<dbReference type="InterPro" id="IPR039808">
    <property type="entry name" value="Cadherin"/>
</dbReference>
<dbReference type="Proteomes" id="UP000659654">
    <property type="component" value="Unassembled WGS sequence"/>
</dbReference>
<dbReference type="InterPro" id="IPR015919">
    <property type="entry name" value="Cadherin-like_sf"/>
</dbReference>
<dbReference type="GO" id="GO:0007156">
    <property type="term" value="P:homophilic cell adhesion via plasma membrane adhesion molecules"/>
    <property type="evidence" value="ECO:0007669"/>
    <property type="project" value="InterPro"/>
</dbReference>
<dbReference type="GO" id="GO:0016342">
    <property type="term" value="C:catenin complex"/>
    <property type="evidence" value="ECO:0007669"/>
    <property type="project" value="TreeGrafter"/>
</dbReference>
<gene>
    <name evidence="8" type="ORF">BXYJ_LOCUS9355</name>
</gene>
<comment type="subcellular location">
    <subcellularLocation>
        <location evidence="1">Membrane</location>
    </subcellularLocation>
</comment>
<feature type="domain" description="Cadherin" evidence="7">
    <location>
        <begin position="937"/>
        <end position="1049"/>
    </location>
</feature>
<evidence type="ECO:0000256" key="2">
    <source>
        <dbReference type="ARBA" id="ARBA00022737"/>
    </source>
</evidence>
<keyword evidence="2" id="KW-0677">Repeat</keyword>
<dbReference type="GO" id="GO:0045296">
    <property type="term" value="F:cadherin binding"/>
    <property type="evidence" value="ECO:0007669"/>
    <property type="project" value="TreeGrafter"/>
</dbReference>
<proteinExistence type="predicted"/>
<dbReference type="PANTHER" id="PTHR24027:SF442">
    <property type="entry name" value="PROTOCADHERIN-15 ISOFORM X1"/>
    <property type="match status" value="1"/>
</dbReference>
<dbReference type="InterPro" id="IPR002126">
    <property type="entry name" value="Cadherin-like_dom"/>
</dbReference>
<organism evidence="8 9">
    <name type="scientific">Bursaphelenchus xylophilus</name>
    <name type="common">Pinewood nematode worm</name>
    <name type="synonym">Aphelenchoides xylophilus</name>
    <dbReference type="NCBI Taxonomy" id="6326"/>
    <lineage>
        <taxon>Eukaryota</taxon>
        <taxon>Metazoa</taxon>
        <taxon>Ecdysozoa</taxon>
        <taxon>Nematoda</taxon>
        <taxon>Chromadorea</taxon>
        <taxon>Rhabditida</taxon>
        <taxon>Tylenchina</taxon>
        <taxon>Tylenchomorpha</taxon>
        <taxon>Aphelenchoidea</taxon>
        <taxon>Aphelenchoididae</taxon>
        <taxon>Bursaphelenchus</taxon>
    </lineage>
</organism>
<evidence type="ECO:0000256" key="3">
    <source>
        <dbReference type="ARBA" id="ARBA00022837"/>
    </source>
</evidence>
<comment type="caution">
    <text evidence="8">The sequence shown here is derived from an EMBL/GenBank/DDBJ whole genome shotgun (WGS) entry which is preliminary data.</text>
</comment>
<reference evidence="8" key="1">
    <citation type="submission" date="2020-09" db="EMBL/GenBank/DDBJ databases">
        <authorList>
            <person name="Kikuchi T."/>
        </authorList>
    </citation>
    <scope>NUCLEOTIDE SEQUENCE</scope>
    <source>
        <strain evidence="8">Ka4C1</strain>
    </source>
</reference>
<dbReference type="SMART" id="SM00112">
    <property type="entry name" value="CA"/>
    <property type="match status" value="2"/>
</dbReference>
<sequence length="1140" mass="128317">MGSLRIFLFLLLIDCNAQKLELHNKEKLAKVLEDIRAKIISDDDAETVEGSGFGPDEQFVANLVVRPGFPVSQHKPKLEFMPHFEHENFEFMVPEGISEKSSVMAILPFYSILDSAIPEFRLKGNGSEYLEIDDLTVTQTDNYALVEVPIIKKRGINFPYGNGSYSLWITATQRGMENKAKLLIEVIPATGIEFLSIRPGSLELAEGEEYSDDIVGSGKVPENLKQGPPELEILVNGAKDGIFSISESLPRFTKIPNIDIQVHLKDRSTVQDYIELSIEPSDLFAPRPQIVSPGEPVQLVVLDANLLDFEVKPSELTFKLNARLRGKWKEISQKSVILKAEKVDESDQAPVFEKEHYLFVINTAYGNNVEIGEIKASDPDSSQNIQYSLLGEGSSNFKLENGVLIIDCGMAEKCFDQEKEYHFLAMAVDQTGRTSKPASIAIKIESTLADECYIETSRKELTVKNGHLITPFNFIVNNLRRNSIPKFDVKLEGKGSKYFEIEKLTRRLHNLKLTDDIPAGTYVIDIILSQQSGKQRTKITVTSSTEKKIEFEQKKYSINLKDQLIHRGQTIVNIKTKGKHQKGVRYVIRGSNHWINLNTKTGEITVANVPEEDQNVNFKVVAYNKKTGRVLDEATVTLQYEAEKVKTSQVPKSRVLYYNSDGIKFKKEKGLKTRKIVGYTHNQREVVVSNGSYNGDPQGEMYISNDMLKSFLFMQIFFISSDNSAVVYSLLNKNSEVHQKPVFGYPWTSDFDEIKVKITDEGHDFICLPCIHNGNVIDNVTLEADQNVIYNKTNGCLSVVSRITEEQQILLECWRNGERTLAMIGIAPASKILPFDLPLKSVSIEENMGPNTVIAIYSIKDALKYMYKISGEDSDFFEIQLTESEVIIKTNHKVDVDYETIKSITLFVTVSDQEENSKIGVLQINVINQNDNYPVMTSSPKVINVYDHWDKNVTVGLIKASDLDDGDYGRLEYTMLEPVLPFLDIDHENGIIKTSDSLEKFSREEPYQLSVKVADHGSPAKSAITDIPVFVHTLIDSLNKQIQIISPSENCVIEISEDEKTMTTVFKAKAVLTGIEVDDALLKYYISSESDDFSSYFTMDEETGAMSLMRALDYEESAHFTVSESNVLQRPEAVHVCKQA</sequence>
<dbReference type="EMBL" id="CAJFDI010000004">
    <property type="protein sequence ID" value="CAD5226810.1"/>
    <property type="molecule type" value="Genomic_DNA"/>
</dbReference>
<evidence type="ECO:0000313" key="9">
    <source>
        <dbReference type="Proteomes" id="UP000659654"/>
    </source>
</evidence>
<dbReference type="CDD" id="cd11304">
    <property type="entry name" value="Cadherin_repeat"/>
    <property type="match status" value="4"/>
</dbReference>
<dbReference type="GO" id="GO:0005509">
    <property type="term" value="F:calcium ion binding"/>
    <property type="evidence" value="ECO:0007669"/>
    <property type="project" value="UniProtKB-UniRule"/>
</dbReference>
<dbReference type="Proteomes" id="UP000582659">
    <property type="component" value="Unassembled WGS sequence"/>
</dbReference>
<keyword evidence="6" id="KW-0732">Signal</keyword>
<feature type="signal peptide" evidence="6">
    <location>
        <begin position="1"/>
        <end position="17"/>
    </location>
</feature>
<feature type="chain" id="PRO_5036204429" evidence="6">
    <location>
        <begin position="18"/>
        <end position="1140"/>
    </location>
</feature>
<evidence type="ECO:0000256" key="1">
    <source>
        <dbReference type="ARBA" id="ARBA00004370"/>
    </source>
</evidence>
<dbReference type="EMBL" id="CAJFCV020000004">
    <property type="protein sequence ID" value="CAG9116298.1"/>
    <property type="molecule type" value="Genomic_DNA"/>
</dbReference>
<dbReference type="PROSITE" id="PS50268">
    <property type="entry name" value="CADHERIN_2"/>
    <property type="match status" value="3"/>
</dbReference>
<dbReference type="GO" id="GO:0016477">
    <property type="term" value="P:cell migration"/>
    <property type="evidence" value="ECO:0007669"/>
    <property type="project" value="TreeGrafter"/>
</dbReference>
<dbReference type="Gene3D" id="2.60.40.60">
    <property type="entry name" value="Cadherins"/>
    <property type="match status" value="4"/>
</dbReference>
<dbReference type="SUPFAM" id="SSF49313">
    <property type="entry name" value="Cadherin-like"/>
    <property type="match status" value="4"/>
</dbReference>
<name>A0A7I8WTW3_BURXY</name>
<evidence type="ECO:0000313" key="8">
    <source>
        <dbReference type="EMBL" id="CAD5226810.1"/>
    </source>
</evidence>
<dbReference type="AlphaFoldDB" id="A0A7I8WTW3"/>
<evidence type="ECO:0000256" key="5">
    <source>
        <dbReference type="PROSITE-ProRule" id="PRU00043"/>
    </source>
</evidence>
<dbReference type="GO" id="GO:0008013">
    <property type="term" value="F:beta-catenin binding"/>
    <property type="evidence" value="ECO:0007669"/>
    <property type="project" value="TreeGrafter"/>
</dbReference>
<keyword evidence="4" id="KW-0472">Membrane</keyword>
<feature type="domain" description="Cadherin" evidence="7">
    <location>
        <begin position="836"/>
        <end position="936"/>
    </location>
</feature>
<accession>A0A7I8WTW3</accession>
<dbReference type="PANTHER" id="PTHR24027">
    <property type="entry name" value="CADHERIN-23"/>
    <property type="match status" value="1"/>
</dbReference>